<accession>A0AAP8MH70</accession>
<organism evidence="1 2">
    <name type="scientific">Halioglobus japonicus</name>
    <dbReference type="NCBI Taxonomy" id="930805"/>
    <lineage>
        <taxon>Bacteria</taxon>
        <taxon>Pseudomonadati</taxon>
        <taxon>Pseudomonadota</taxon>
        <taxon>Gammaproteobacteria</taxon>
        <taxon>Cellvibrionales</taxon>
        <taxon>Halieaceae</taxon>
        <taxon>Halioglobus</taxon>
    </lineage>
</organism>
<sequence>MQVLAKGAAHAEARGSSPDELLTLRLTDDMAPLTFQIVSVWYHSLGAMRSLESGLFQPPPKVDCEGWAGYNTLIHEAIEEISAKTPDAVNALSGKPMKFKAGETELPFLTDDFVQTFSQPNFFFHATTLYDLLRMDGVKLSKMDYLGALRFNQE</sequence>
<dbReference type="AlphaFoldDB" id="A0AAP8MH70"/>
<evidence type="ECO:0000313" key="2">
    <source>
        <dbReference type="Proteomes" id="UP000235162"/>
    </source>
</evidence>
<name>A0AAP8MH70_9GAMM</name>
<dbReference type="Pfam" id="PF09351">
    <property type="entry name" value="DUF1993"/>
    <property type="match status" value="1"/>
</dbReference>
<gene>
    <name evidence="1" type="ORF">C0029_03930</name>
</gene>
<reference evidence="1 2" key="1">
    <citation type="submission" date="2018-01" db="EMBL/GenBank/DDBJ databases">
        <title>The draft genome sequence of Halioglobus japonicus S1-36.</title>
        <authorList>
            <person name="Du Z.-J."/>
            <person name="Shi M.-J."/>
        </authorList>
    </citation>
    <scope>NUCLEOTIDE SEQUENCE [LARGE SCALE GENOMIC DNA]</scope>
    <source>
        <strain evidence="1 2">S1-36</strain>
    </source>
</reference>
<dbReference type="PANTHER" id="PTHR36922:SF1">
    <property type="entry name" value="DUF1993 DOMAIN-CONTAINING PROTEIN"/>
    <property type="match status" value="1"/>
</dbReference>
<dbReference type="InterPro" id="IPR034660">
    <property type="entry name" value="DinB/YfiT-like"/>
</dbReference>
<comment type="caution">
    <text evidence="1">The sequence shown here is derived from an EMBL/GenBank/DDBJ whole genome shotgun (WGS) entry which is preliminary data.</text>
</comment>
<dbReference type="SUPFAM" id="SSF109854">
    <property type="entry name" value="DinB/YfiT-like putative metalloenzymes"/>
    <property type="match status" value="1"/>
</dbReference>
<proteinExistence type="predicted"/>
<dbReference type="Gene3D" id="1.20.120.450">
    <property type="entry name" value="dinb family like domain"/>
    <property type="match status" value="1"/>
</dbReference>
<dbReference type="InterPro" id="IPR018531">
    <property type="entry name" value="DUF1993"/>
</dbReference>
<dbReference type="PANTHER" id="PTHR36922">
    <property type="entry name" value="BLL2446 PROTEIN"/>
    <property type="match status" value="1"/>
</dbReference>
<dbReference type="EMBL" id="PKUR01000001">
    <property type="protein sequence ID" value="PLW87732.1"/>
    <property type="molecule type" value="Genomic_DNA"/>
</dbReference>
<keyword evidence="2" id="KW-1185">Reference proteome</keyword>
<dbReference type="Proteomes" id="UP000235162">
    <property type="component" value="Unassembled WGS sequence"/>
</dbReference>
<evidence type="ECO:0000313" key="1">
    <source>
        <dbReference type="EMBL" id="PLW87732.1"/>
    </source>
</evidence>
<protein>
    <submittedName>
        <fullName evidence="1">DUF1993 domain-containing protein</fullName>
    </submittedName>
</protein>